<accession>M0JJH6</accession>
<dbReference type="Proteomes" id="UP000011659">
    <property type="component" value="Unassembled WGS sequence"/>
</dbReference>
<protein>
    <submittedName>
        <fullName evidence="1">Uncharacterized protein</fullName>
    </submittedName>
</protein>
<name>M0JJH6_9EURY</name>
<gene>
    <name evidence="1" type="ORF">C436_19578</name>
</gene>
<sequence length="88" mass="9146">MTTSGASVSAVEAVSHVLGSNDSDTATVHVTARILLASDDATGRTGAVTPPFGVDYGSWLTALTCVSLVRYWLPPTHGIGLKVFPSTW</sequence>
<dbReference type="AlphaFoldDB" id="M0JJH6"/>
<organism evidence="1 2">
    <name type="scientific">Haloarcula marismortui ATCC 33800</name>
    <dbReference type="NCBI Taxonomy" id="662476"/>
    <lineage>
        <taxon>Archaea</taxon>
        <taxon>Methanobacteriati</taxon>
        <taxon>Methanobacteriota</taxon>
        <taxon>Stenosarchaea group</taxon>
        <taxon>Halobacteria</taxon>
        <taxon>Halobacteriales</taxon>
        <taxon>Haloarculaceae</taxon>
        <taxon>Haloarcula</taxon>
    </lineage>
</organism>
<comment type="caution">
    <text evidence="1">The sequence shown here is derived from an EMBL/GenBank/DDBJ whole genome shotgun (WGS) entry which is preliminary data.</text>
</comment>
<evidence type="ECO:0000313" key="1">
    <source>
        <dbReference type="EMBL" id="EMA09161.1"/>
    </source>
</evidence>
<evidence type="ECO:0000313" key="2">
    <source>
        <dbReference type="Proteomes" id="UP000011659"/>
    </source>
</evidence>
<reference evidence="1 2" key="1">
    <citation type="journal article" date="2014" name="PLoS Genet.">
        <title>Phylogenetically driven sequencing of extremely halophilic archaea reveals strategies for static and dynamic osmo-response.</title>
        <authorList>
            <person name="Becker E.A."/>
            <person name="Seitzer P.M."/>
            <person name="Tritt A."/>
            <person name="Larsen D."/>
            <person name="Krusor M."/>
            <person name="Yao A.I."/>
            <person name="Wu D."/>
            <person name="Madern D."/>
            <person name="Eisen J.A."/>
            <person name="Darling A.E."/>
            <person name="Facciotti M.T."/>
        </authorList>
    </citation>
    <scope>NUCLEOTIDE SEQUENCE [LARGE SCALE GENOMIC DNA]</scope>
    <source>
        <strain evidence="1 2">ATCC 33800</strain>
    </source>
</reference>
<dbReference type="EMBL" id="AOLR01000052">
    <property type="protein sequence ID" value="EMA09161.1"/>
    <property type="molecule type" value="Genomic_DNA"/>
</dbReference>
<proteinExistence type="predicted"/>
<keyword evidence="2" id="KW-1185">Reference proteome</keyword>